<accession>A0ACB9QRN0</accession>
<dbReference type="Proteomes" id="UP001057402">
    <property type="component" value="Chromosome 5"/>
</dbReference>
<proteinExistence type="predicted"/>
<keyword evidence="2" id="KW-1185">Reference proteome</keyword>
<dbReference type="EMBL" id="CM042884">
    <property type="protein sequence ID" value="KAI4367878.1"/>
    <property type="molecule type" value="Genomic_DNA"/>
</dbReference>
<comment type="caution">
    <text evidence="1">The sequence shown here is derived from an EMBL/GenBank/DDBJ whole genome shotgun (WGS) entry which is preliminary data.</text>
</comment>
<evidence type="ECO:0000313" key="1">
    <source>
        <dbReference type="EMBL" id="KAI4367878.1"/>
    </source>
</evidence>
<reference evidence="2" key="1">
    <citation type="journal article" date="2023" name="Front. Plant Sci.">
        <title>Chromosomal-level genome assembly of Melastoma candidum provides insights into trichome evolution.</title>
        <authorList>
            <person name="Zhong Y."/>
            <person name="Wu W."/>
            <person name="Sun C."/>
            <person name="Zou P."/>
            <person name="Liu Y."/>
            <person name="Dai S."/>
            <person name="Zhou R."/>
        </authorList>
    </citation>
    <scope>NUCLEOTIDE SEQUENCE [LARGE SCALE GENOMIC DNA]</scope>
</reference>
<evidence type="ECO:0000313" key="2">
    <source>
        <dbReference type="Proteomes" id="UP001057402"/>
    </source>
</evidence>
<protein>
    <submittedName>
        <fullName evidence="1">Uncharacterized protein</fullName>
    </submittedName>
</protein>
<gene>
    <name evidence="1" type="ORF">MLD38_016501</name>
</gene>
<organism evidence="1 2">
    <name type="scientific">Melastoma candidum</name>
    <dbReference type="NCBI Taxonomy" id="119954"/>
    <lineage>
        <taxon>Eukaryota</taxon>
        <taxon>Viridiplantae</taxon>
        <taxon>Streptophyta</taxon>
        <taxon>Embryophyta</taxon>
        <taxon>Tracheophyta</taxon>
        <taxon>Spermatophyta</taxon>
        <taxon>Magnoliopsida</taxon>
        <taxon>eudicotyledons</taxon>
        <taxon>Gunneridae</taxon>
        <taxon>Pentapetalae</taxon>
        <taxon>rosids</taxon>
        <taxon>malvids</taxon>
        <taxon>Myrtales</taxon>
        <taxon>Melastomataceae</taxon>
        <taxon>Melastomatoideae</taxon>
        <taxon>Melastomateae</taxon>
        <taxon>Melastoma</taxon>
    </lineage>
</organism>
<sequence length="239" mass="27426">MRNPGESEMRKGLWSKEEDDKLVAYINRYGIWNWTHMPMAAGLARSGKSCRLRWMNYLRPNLRHGNFTPEEEEEIIRQHRLFGKRWSVIAAKLPGRTDNDIKNYWNTRLSRRVHALDDNREGGSRIPNSGNDFATSTGSPPSESSRQDGIYCSHDRSAIPDSSCDVSWDNLPGVSSAEEIDSLWSELPLLRNEFTLLDHQFPDALNWNQSANEDAFSFFGHRQHNDDADASSSSYNYVD</sequence>
<name>A0ACB9QRN0_9MYRT</name>